<evidence type="ECO:0000313" key="2">
    <source>
        <dbReference type="Proteomes" id="UP000759537"/>
    </source>
</evidence>
<reference evidence="1" key="2">
    <citation type="journal article" date="2020" name="Nat. Commun.">
        <title>Large-scale genome sequencing of mycorrhizal fungi provides insights into the early evolution of symbiotic traits.</title>
        <authorList>
            <person name="Miyauchi S."/>
            <person name="Kiss E."/>
            <person name="Kuo A."/>
            <person name="Drula E."/>
            <person name="Kohler A."/>
            <person name="Sanchez-Garcia M."/>
            <person name="Morin E."/>
            <person name="Andreopoulos B."/>
            <person name="Barry K.W."/>
            <person name="Bonito G."/>
            <person name="Buee M."/>
            <person name="Carver A."/>
            <person name="Chen C."/>
            <person name="Cichocki N."/>
            <person name="Clum A."/>
            <person name="Culley D."/>
            <person name="Crous P.W."/>
            <person name="Fauchery L."/>
            <person name="Girlanda M."/>
            <person name="Hayes R.D."/>
            <person name="Keri Z."/>
            <person name="LaButti K."/>
            <person name="Lipzen A."/>
            <person name="Lombard V."/>
            <person name="Magnuson J."/>
            <person name="Maillard F."/>
            <person name="Murat C."/>
            <person name="Nolan M."/>
            <person name="Ohm R.A."/>
            <person name="Pangilinan J."/>
            <person name="Pereira M.F."/>
            <person name="Perotto S."/>
            <person name="Peter M."/>
            <person name="Pfister S."/>
            <person name="Riley R."/>
            <person name="Sitrit Y."/>
            <person name="Stielow J.B."/>
            <person name="Szollosi G."/>
            <person name="Zifcakova L."/>
            <person name="Stursova M."/>
            <person name="Spatafora J.W."/>
            <person name="Tedersoo L."/>
            <person name="Vaario L.M."/>
            <person name="Yamada A."/>
            <person name="Yan M."/>
            <person name="Wang P."/>
            <person name="Xu J."/>
            <person name="Bruns T."/>
            <person name="Baldrian P."/>
            <person name="Vilgalys R."/>
            <person name="Dunand C."/>
            <person name="Henrissat B."/>
            <person name="Grigoriev I.V."/>
            <person name="Hibbett D."/>
            <person name="Nagy L.G."/>
            <person name="Martin F.M."/>
        </authorList>
    </citation>
    <scope>NUCLEOTIDE SEQUENCE</scope>
    <source>
        <strain evidence="1">Prilba</strain>
    </source>
</reference>
<organism evidence="1 2">
    <name type="scientific">Russula ochroleuca</name>
    <dbReference type="NCBI Taxonomy" id="152965"/>
    <lineage>
        <taxon>Eukaryota</taxon>
        <taxon>Fungi</taxon>
        <taxon>Dikarya</taxon>
        <taxon>Basidiomycota</taxon>
        <taxon>Agaricomycotina</taxon>
        <taxon>Agaricomycetes</taxon>
        <taxon>Russulales</taxon>
        <taxon>Russulaceae</taxon>
        <taxon>Russula</taxon>
    </lineage>
</organism>
<dbReference type="Proteomes" id="UP000759537">
    <property type="component" value="Unassembled WGS sequence"/>
</dbReference>
<dbReference type="OrthoDB" id="8048523at2759"/>
<comment type="caution">
    <text evidence="1">The sequence shown here is derived from an EMBL/GenBank/DDBJ whole genome shotgun (WGS) entry which is preliminary data.</text>
</comment>
<accession>A0A9P5T5I4</accession>
<proteinExistence type="predicted"/>
<reference evidence="1" key="1">
    <citation type="submission" date="2019-10" db="EMBL/GenBank/DDBJ databases">
        <authorList>
            <consortium name="DOE Joint Genome Institute"/>
            <person name="Kuo A."/>
            <person name="Miyauchi S."/>
            <person name="Kiss E."/>
            <person name="Drula E."/>
            <person name="Kohler A."/>
            <person name="Sanchez-Garcia M."/>
            <person name="Andreopoulos B."/>
            <person name="Barry K.W."/>
            <person name="Bonito G."/>
            <person name="Buee M."/>
            <person name="Carver A."/>
            <person name="Chen C."/>
            <person name="Cichocki N."/>
            <person name="Clum A."/>
            <person name="Culley D."/>
            <person name="Crous P.W."/>
            <person name="Fauchery L."/>
            <person name="Girlanda M."/>
            <person name="Hayes R."/>
            <person name="Keri Z."/>
            <person name="LaButti K."/>
            <person name="Lipzen A."/>
            <person name="Lombard V."/>
            <person name="Magnuson J."/>
            <person name="Maillard F."/>
            <person name="Morin E."/>
            <person name="Murat C."/>
            <person name="Nolan M."/>
            <person name="Ohm R."/>
            <person name="Pangilinan J."/>
            <person name="Pereira M."/>
            <person name="Perotto S."/>
            <person name="Peter M."/>
            <person name="Riley R."/>
            <person name="Sitrit Y."/>
            <person name="Stielow B."/>
            <person name="Szollosi G."/>
            <person name="Zifcakova L."/>
            <person name="Stursova M."/>
            <person name="Spatafora J.W."/>
            <person name="Tedersoo L."/>
            <person name="Vaario L.-M."/>
            <person name="Yamada A."/>
            <person name="Yan M."/>
            <person name="Wang P."/>
            <person name="Xu J."/>
            <person name="Bruns T."/>
            <person name="Baldrian P."/>
            <person name="Vilgalys R."/>
            <person name="Henrissat B."/>
            <person name="Grigoriev I.V."/>
            <person name="Hibbett D."/>
            <person name="Nagy L.G."/>
            <person name="Martin F.M."/>
        </authorList>
    </citation>
    <scope>NUCLEOTIDE SEQUENCE</scope>
    <source>
        <strain evidence="1">Prilba</strain>
    </source>
</reference>
<dbReference type="EMBL" id="WHVB01000014">
    <property type="protein sequence ID" value="KAF8476676.1"/>
    <property type="molecule type" value="Genomic_DNA"/>
</dbReference>
<sequence length="220" mass="24872">MFHYAGIQRSQTILSQITIPALEKVALCYLDNMMTLLNHLKQQSLMSLPLQHLRIEASFFGELELVRLLTQTSSLTTLELAEVEDASSTSPLRPRPRSWIGLKLETLSLYRCTTVDWDTLQTFVELRLLAHDRVYPQQAMLPKLTLPPMASYSAETSASSSTSTTMTTLCHPHPTHALVHPTSYGRLHSVPPNVSSFSWLLRLKNLDLMQCHQIGKEMVQ</sequence>
<dbReference type="AlphaFoldDB" id="A0A9P5T5I4"/>
<gene>
    <name evidence="1" type="ORF">DFH94DRAFT_634799</name>
</gene>
<evidence type="ECO:0000313" key="1">
    <source>
        <dbReference type="EMBL" id="KAF8476676.1"/>
    </source>
</evidence>
<protein>
    <submittedName>
        <fullName evidence="1">Uncharacterized protein</fullName>
    </submittedName>
</protein>
<name>A0A9P5T5I4_9AGAM</name>
<keyword evidence="2" id="KW-1185">Reference proteome</keyword>